<accession>A0A5N8WBV5</accession>
<name>A0A5N8WBV5_9ACTN</name>
<feature type="compositionally biased region" description="Gly residues" evidence="1">
    <location>
        <begin position="72"/>
        <end position="85"/>
    </location>
</feature>
<proteinExistence type="predicted"/>
<evidence type="ECO:0000313" key="3">
    <source>
        <dbReference type="Proteomes" id="UP000326979"/>
    </source>
</evidence>
<gene>
    <name evidence="2" type="ORF">FNH04_31540</name>
</gene>
<feature type="compositionally biased region" description="Low complexity" evidence="1">
    <location>
        <begin position="32"/>
        <end position="52"/>
    </location>
</feature>
<feature type="compositionally biased region" description="Low complexity" evidence="1">
    <location>
        <begin position="62"/>
        <end position="71"/>
    </location>
</feature>
<dbReference type="AlphaFoldDB" id="A0A5N8WBV5"/>
<dbReference type="Proteomes" id="UP000326979">
    <property type="component" value="Unassembled WGS sequence"/>
</dbReference>
<feature type="region of interest" description="Disordered" evidence="1">
    <location>
        <begin position="23"/>
        <end position="89"/>
    </location>
</feature>
<protein>
    <submittedName>
        <fullName evidence="2">Uncharacterized protein</fullName>
    </submittedName>
</protein>
<comment type="caution">
    <text evidence="2">The sequence shown here is derived from an EMBL/GenBank/DDBJ whole genome shotgun (WGS) entry which is preliminary data.</text>
</comment>
<dbReference type="OrthoDB" id="4337465at2"/>
<organism evidence="2 3">
    <name type="scientific">Streptomyces phyllanthi</name>
    <dbReference type="NCBI Taxonomy" id="1803180"/>
    <lineage>
        <taxon>Bacteria</taxon>
        <taxon>Bacillati</taxon>
        <taxon>Actinomycetota</taxon>
        <taxon>Actinomycetes</taxon>
        <taxon>Kitasatosporales</taxon>
        <taxon>Streptomycetaceae</taxon>
        <taxon>Streptomyces</taxon>
    </lineage>
</organism>
<sequence length="183" mass="18122">MKLRHVRAVAVFGIAVMALTGARGSHGGGCDSGSSSSSSSSSGGSTGSTTGDVGKDDDYDDTTTTGGTSTSGSGGTSGSTGGTGSGRAAKDVKIETCEFDAARGLVARVRATNSSLSTTYTYGFKVTFKDPDGKVVRTSGSLIPSVPADSSDTLDVAAAYVPADGENMSGSTCRLSSVTRMAD</sequence>
<evidence type="ECO:0000313" key="2">
    <source>
        <dbReference type="EMBL" id="MPY44276.1"/>
    </source>
</evidence>
<reference evidence="2 3" key="1">
    <citation type="submission" date="2019-07" db="EMBL/GenBank/DDBJ databases">
        <title>New species of Amycolatopsis and Streptomyces.</title>
        <authorList>
            <person name="Duangmal K."/>
            <person name="Teo W.F.A."/>
            <person name="Lipun K."/>
        </authorList>
    </citation>
    <scope>NUCLEOTIDE SEQUENCE [LARGE SCALE GENOMIC DNA]</scope>
    <source>
        <strain evidence="2 3">TISTR 2346</strain>
    </source>
</reference>
<keyword evidence="3" id="KW-1185">Reference proteome</keyword>
<dbReference type="EMBL" id="VJZE01000306">
    <property type="protein sequence ID" value="MPY44276.1"/>
    <property type="molecule type" value="Genomic_DNA"/>
</dbReference>
<dbReference type="RefSeq" id="WP_152789186.1">
    <property type="nucleotide sequence ID" value="NZ_BAABEQ010000018.1"/>
</dbReference>
<evidence type="ECO:0000256" key="1">
    <source>
        <dbReference type="SAM" id="MobiDB-lite"/>
    </source>
</evidence>